<comment type="cofactor">
    <cofactor evidence="9">
        <name>Mg(2+)</name>
        <dbReference type="ChEBI" id="CHEBI:18420"/>
    </cofactor>
    <cofactor evidence="9">
        <name>Mn(2+)</name>
        <dbReference type="ChEBI" id="CHEBI:29035"/>
    </cofactor>
    <text evidence="9">Divalent metal cations. Mg(2+) or Mn(2+).</text>
</comment>
<dbReference type="Gene3D" id="3.90.79.20">
    <property type="match status" value="1"/>
</dbReference>
<dbReference type="RefSeq" id="WP_111313540.1">
    <property type="nucleotide sequence ID" value="NZ_CAUVRQ010000149.1"/>
</dbReference>
<keyword evidence="4 9" id="KW-0862">Zinc</keyword>
<comment type="caution">
    <text evidence="9">Lacks conserved residue(s) required for the propagation of feature annotation.</text>
</comment>
<feature type="short sequence motif" description="Nudix box" evidence="9">
    <location>
        <begin position="156"/>
        <end position="177"/>
    </location>
</feature>
<evidence type="ECO:0000256" key="7">
    <source>
        <dbReference type="ARBA" id="ARBA00023211"/>
    </source>
</evidence>
<dbReference type="GO" id="GO:0030145">
    <property type="term" value="F:manganese ion binding"/>
    <property type="evidence" value="ECO:0007669"/>
    <property type="project" value="UniProtKB-UniRule"/>
</dbReference>
<dbReference type="Pfam" id="PF00293">
    <property type="entry name" value="NUDIX"/>
    <property type="match status" value="1"/>
</dbReference>
<feature type="binding site" evidence="9">
    <location>
        <position position="121"/>
    </location>
    <ligand>
        <name>substrate</name>
    </ligand>
</feature>
<organism evidence="11 12">
    <name type="scientific">Haemophilus parahaemolyticus</name>
    <dbReference type="NCBI Taxonomy" id="735"/>
    <lineage>
        <taxon>Bacteria</taxon>
        <taxon>Pseudomonadati</taxon>
        <taxon>Pseudomonadota</taxon>
        <taxon>Gammaproteobacteria</taxon>
        <taxon>Pasteurellales</taxon>
        <taxon>Pasteurellaceae</taxon>
        <taxon>Haemophilus</taxon>
    </lineage>
</organism>
<dbReference type="PROSITE" id="PS00893">
    <property type="entry name" value="NUDIX_BOX"/>
    <property type="match status" value="1"/>
</dbReference>
<comment type="similarity">
    <text evidence="1 9">Belongs to the Nudix hydrolase family. NudC subfamily.</text>
</comment>
<keyword evidence="2 9" id="KW-0479">Metal-binding</keyword>
<dbReference type="InterPro" id="IPR015376">
    <property type="entry name" value="Znr_NADH_PPase"/>
</dbReference>
<dbReference type="PANTHER" id="PTHR42904">
    <property type="entry name" value="NUDIX HYDROLASE, NUDC SUBFAMILY"/>
    <property type="match status" value="1"/>
</dbReference>
<dbReference type="GO" id="GO:0000210">
    <property type="term" value="F:NAD+ diphosphatase activity"/>
    <property type="evidence" value="ECO:0007669"/>
    <property type="project" value="UniProtKB-UniRule"/>
</dbReference>
<dbReference type="InterPro" id="IPR022925">
    <property type="entry name" value="RNA_Hydrolase_NudC"/>
</dbReference>
<evidence type="ECO:0000256" key="6">
    <source>
        <dbReference type="ARBA" id="ARBA00023027"/>
    </source>
</evidence>
<dbReference type="Proteomes" id="UP000253999">
    <property type="component" value="Unassembled WGS sequence"/>
</dbReference>
<dbReference type="CDD" id="cd03429">
    <property type="entry name" value="NUDIX_NADH_pyrophosphatase_Nudt13"/>
    <property type="match status" value="1"/>
</dbReference>
<feature type="binding site" evidence="9">
    <location>
        <position position="116"/>
    </location>
    <ligand>
        <name>Zn(2+)</name>
        <dbReference type="ChEBI" id="CHEBI:29105"/>
    </ligand>
</feature>
<dbReference type="InterPro" id="IPR050241">
    <property type="entry name" value="NAD-cap_RNA_hydrolase_NudC"/>
</dbReference>
<sequence>MNQSYWAIINHFEIALINNELPFGTAKEIRTSGRKSVKIGEYKGFPLNLVQATKADLAHFEFVFLRTQIARPMEEALTMHRAVALNHFLETHQFCGKCGSKAVLSEKEIAMICPSCNQHFYPVLSPSIIVAVRRGKQILLANHQRHKGSIYTTLAGFIEAGETAEQAVEREVFEESGLKIKNIRYFGSQPWSFPNSLMLGFLADYESGEIRLQEEEICDARWFDADKPLPQLPPKGTIALQLIEETLKICQSENT</sequence>
<evidence type="ECO:0000256" key="4">
    <source>
        <dbReference type="ARBA" id="ARBA00022833"/>
    </source>
</evidence>
<dbReference type="GO" id="GO:0006742">
    <property type="term" value="P:NADP+ catabolic process"/>
    <property type="evidence" value="ECO:0007669"/>
    <property type="project" value="TreeGrafter"/>
</dbReference>
<comment type="catalytic activity">
    <reaction evidence="8">
        <text>a 5'-end NAD(+)-phospho-ribonucleoside in mRNA + H2O = a 5'-end phospho-adenosine-phospho-ribonucleoside in mRNA + beta-nicotinamide D-ribonucleotide + 2 H(+)</text>
        <dbReference type="Rhea" id="RHEA:60876"/>
        <dbReference type="Rhea" id="RHEA-COMP:15698"/>
        <dbReference type="Rhea" id="RHEA-COMP:15719"/>
        <dbReference type="ChEBI" id="CHEBI:14649"/>
        <dbReference type="ChEBI" id="CHEBI:15377"/>
        <dbReference type="ChEBI" id="CHEBI:15378"/>
        <dbReference type="ChEBI" id="CHEBI:144029"/>
        <dbReference type="ChEBI" id="CHEBI:144051"/>
    </reaction>
    <physiologicalReaction direction="left-to-right" evidence="8">
        <dbReference type="Rhea" id="RHEA:60877"/>
    </physiologicalReaction>
</comment>
<evidence type="ECO:0000256" key="3">
    <source>
        <dbReference type="ARBA" id="ARBA00022801"/>
    </source>
</evidence>
<dbReference type="InterPro" id="IPR020084">
    <property type="entry name" value="NUDIX_hydrolase_CS"/>
</dbReference>
<dbReference type="SUPFAM" id="SSF55811">
    <property type="entry name" value="Nudix"/>
    <property type="match status" value="2"/>
</dbReference>
<dbReference type="EMBL" id="QEQD01000010">
    <property type="protein sequence ID" value="RDF00805.1"/>
    <property type="molecule type" value="Genomic_DNA"/>
</dbReference>
<dbReference type="GO" id="GO:0008270">
    <property type="term" value="F:zinc ion binding"/>
    <property type="evidence" value="ECO:0007669"/>
    <property type="project" value="UniProtKB-UniRule"/>
</dbReference>
<reference evidence="11 12" key="1">
    <citation type="submission" date="2018-05" db="EMBL/GenBank/DDBJ databases">
        <title>Draft Genome Sequences for a Diverse set of 7 Haemophilus Species.</title>
        <authorList>
            <person name="Nichols M."/>
            <person name="Topaz N."/>
            <person name="Wang X."/>
            <person name="Wang X."/>
            <person name="Boxrud D."/>
        </authorList>
    </citation>
    <scope>NUCLEOTIDE SEQUENCE [LARGE SCALE GENOMIC DNA]</scope>
    <source>
        <strain evidence="11 12">C2010039593</strain>
    </source>
</reference>
<feature type="domain" description="Nudix hydrolase" evidence="10">
    <location>
        <begin position="121"/>
        <end position="246"/>
    </location>
</feature>
<feature type="binding site" evidence="9">
    <location>
        <position position="175"/>
    </location>
    <ligand>
        <name>a divalent metal cation</name>
        <dbReference type="ChEBI" id="CHEBI:60240"/>
        <label>1</label>
    </ligand>
</feature>
<protein>
    <recommendedName>
        <fullName evidence="9">NAD-capped RNA hydrolase NudC</fullName>
        <shortName evidence="9">DeNADding enzyme NudC</shortName>
        <ecNumber evidence="9">3.6.1.-</ecNumber>
    </recommendedName>
    <alternativeName>
        <fullName evidence="9">NADH pyrophosphatase</fullName>
        <ecNumber evidence="9">3.6.1.22</ecNumber>
    </alternativeName>
</protein>
<dbReference type="PANTHER" id="PTHR42904:SF6">
    <property type="entry name" value="NAD-CAPPED RNA HYDROLASE NUDT12"/>
    <property type="match status" value="1"/>
</dbReference>
<feature type="binding site" evidence="9">
    <location>
        <position position="66"/>
    </location>
    <ligand>
        <name>substrate</name>
    </ligand>
</feature>
<dbReference type="InterPro" id="IPR000086">
    <property type="entry name" value="NUDIX_hydrolase_dom"/>
</dbReference>
<dbReference type="FunFam" id="3.90.79.10:FF:000004">
    <property type="entry name" value="NADH pyrophosphatase"/>
    <property type="match status" value="1"/>
</dbReference>
<comment type="subunit">
    <text evidence="9">Homodimer.</text>
</comment>
<name>A0A369ZAX4_HAEPH</name>
<evidence type="ECO:0000256" key="9">
    <source>
        <dbReference type="HAMAP-Rule" id="MF_00297"/>
    </source>
</evidence>
<keyword evidence="7 9" id="KW-0464">Manganese</keyword>
<feature type="binding site" evidence="9">
    <location>
        <position position="216"/>
    </location>
    <ligand>
        <name>a divalent metal cation</name>
        <dbReference type="ChEBI" id="CHEBI:60240"/>
        <label>3</label>
    </ligand>
</feature>
<feature type="binding site" evidence="9">
    <location>
        <position position="98"/>
    </location>
    <ligand>
        <name>Zn(2+)</name>
        <dbReference type="ChEBI" id="CHEBI:29105"/>
    </ligand>
</feature>
<evidence type="ECO:0000256" key="1">
    <source>
        <dbReference type="ARBA" id="ARBA00009595"/>
    </source>
</evidence>
<dbReference type="GO" id="GO:0019677">
    <property type="term" value="P:NAD+ catabolic process"/>
    <property type="evidence" value="ECO:0007669"/>
    <property type="project" value="TreeGrafter"/>
</dbReference>
<dbReference type="HAMAP" id="MF_00297">
    <property type="entry name" value="Nudix_NudC"/>
    <property type="match status" value="1"/>
</dbReference>
<comment type="caution">
    <text evidence="11">The sequence shown here is derived from an EMBL/GenBank/DDBJ whole genome shotgun (WGS) entry which is preliminary data.</text>
</comment>
<feature type="binding site" evidence="9">
    <location>
        <position position="171"/>
    </location>
    <ligand>
        <name>a divalent metal cation</name>
        <dbReference type="ChEBI" id="CHEBI:60240"/>
        <label>2</label>
    </ligand>
</feature>
<evidence type="ECO:0000256" key="2">
    <source>
        <dbReference type="ARBA" id="ARBA00022723"/>
    </source>
</evidence>
<dbReference type="GO" id="GO:0110153">
    <property type="term" value="F:RNA NAD-cap (NMN-forming) hydrolase activity"/>
    <property type="evidence" value="ECO:0007669"/>
    <property type="project" value="RHEA"/>
</dbReference>
<accession>A0A369ZAX4</accession>
<dbReference type="GO" id="GO:0035529">
    <property type="term" value="F:NADH pyrophosphatase activity"/>
    <property type="evidence" value="ECO:0007669"/>
    <property type="project" value="TreeGrafter"/>
</dbReference>
<feature type="binding site" evidence="9">
    <location>
        <position position="171"/>
    </location>
    <ligand>
        <name>a divalent metal cation</name>
        <dbReference type="ChEBI" id="CHEBI:60240"/>
        <label>3</label>
    </ligand>
</feature>
<feature type="binding site" evidence="9">
    <location>
        <position position="239"/>
    </location>
    <ligand>
        <name>substrate</name>
    </ligand>
</feature>
<proteinExistence type="inferred from homology"/>
<comment type="cofactor">
    <cofactor evidence="9">
        <name>Zn(2+)</name>
        <dbReference type="ChEBI" id="CHEBI:29105"/>
    </cofactor>
    <text evidence="9">Binds 1 zinc ion per subunit.</text>
</comment>
<feature type="binding site" evidence="9">
    <location>
        <position position="175"/>
    </location>
    <ligand>
        <name>a divalent metal cation</name>
        <dbReference type="ChEBI" id="CHEBI:60240"/>
        <label>3</label>
    </ligand>
</feature>
<dbReference type="Pfam" id="PF09297">
    <property type="entry name" value="Zn_ribbon_NUD"/>
    <property type="match status" value="1"/>
</dbReference>
<feature type="binding site" evidence="9">
    <location>
        <position position="216"/>
    </location>
    <ligand>
        <name>a divalent metal cation</name>
        <dbReference type="ChEBI" id="CHEBI:60240"/>
        <label>1</label>
    </ligand>
</feature>
<evidence type="ECO:0000259" key="10">
    <source>
        <dbReference type="PROSITE" id="PS51462"/>
    </source>
</evidence>
<comment type="function">
    <text evidence="9">mRNA decapping enzyme that specifically removes the nicotinamide adenine dinucleotide (NAD) cap from a subset of mRNAs by hydrolyzing the diphosphate linkage to produce nicotinamide mononucleotide (NMN) and 5' monophosphate mRNA. The NAD-cap is present at the 5'-end of some mRNAs and stabilizes RNA against 5'-processing. Has preference for mRNAs with a 5'-end purine. Catalyzes the hydrolysis of a broad range of dinucleotide pyrophosphates.</text>
</comment>
<dbReference type="GO" id="GO:0000287">
    <property type="term" value="F:magnesium ion binding"/>
    <property type="evidence" value="ECO:0007669"/>
    <property type="project" value="UniProtKB-UniRule"/>
</dbReference>
<dbReference type="EC" id="3.6.1.-" evidence="9"/>
<gene>
    <name evidence="9" type="primary">nudC</name>
    <name evidence="11" type="ORF">DPV98_09575</name>
</gene>
<feature type="binding site" evidence="9">
    <location>
        <position position="155"/>
    </location>
    <ligand>
        <name>a divalent metal cation</name>
        <dbReference type="ChEBI" id="CHEBI:60240"/>
        <label>1</label>
    </ligand>
</feature>
<feature type="binding site" evidence="9">
    <location>
        <position position="113"/>
    </location>
    <ligand>
        <name>Zn(2+)</name>
        <dbReference type="ChEBI" id="CHEBI:29105"/>
    </ligand>
</feature>
<dbReference type="PROSITE" id="PS51462">
    <property type="entry name" value="NUDIX"/>
    <property type="match status" value="1"/>
</dbReference>
<keyword evidence="5 9" id="KW-0460">Magnesium</keyword>
<dbReference type="AlphaFoldDB" id="A0A369ZAX4"/>
<dbReference type="STRING" id="735.B0185_08090"/>
<evidence type="ECO:0000313" key="12">
    <source>
        <dbReference type="Proteomes" id="UP000253999"/>
    </source>
</evidence>
<evidence type="ECO:0000313" key="11">
    <source>
        <dbReference type="EMBL" id="RDF00805.1"/>
    </source>
</evidence>
<keyword evidence="3 9" id="KW-0378">Hydrolase</keyword>
<dbReference type="Gene3D" id="3.90.79.10">
    <property type="entry name" value="Nucleoside Triphosphate Pyrophosphohydrolase"/>
    <property type="match status" value="1"/>
</dbReference>
<evidence type="ECO:0000256" key="5">
    <source>
        <dbReference type="ARBA" id="ARBA00022842"/>
    </source>
</evidence>
<dbReference type="EC" id="3.6.1.22" evidence="9"/>
<evidence type="ECO:0000256" key="8">
    <source>
        <dbReference type="ARBA" id="ARBA00023679"/>
    </source>
</evidence>
<dbReference type="InterPro" id="IPR015797">
    <property type="entry name" value="NUDIX_hydrolase-like_dom_sf"/>
</dbReference>
<dbReference type="GO" id="GO:0005829">
    <property type="term" value="C:cytosol"/>
    <property type="evidence" value="ECO:0007669"/>
    <property type="project" value="TreeGrafter"/>
</dbReference>
<keyword evidence="6 9" id="KW-0520">NAD</keyword>
<dbReference type="NCBIfam" id="NF001299">
    <property type="entry name" value="PRK00241.1"/>
    <property type="match status" value="1"/>
</dbReference>
<feature type="binding site" evidence="9">
    <location>
        <position position="95"/>
    </location>
    <ligand>
        <name>Zn(2+)</name>
        <dbReference type="ChEBI" id="CHEBI:29105"/>
    </ligand>
</feature>
<dbReference type="InterPro" id="IPR049734">
    <property type="entry name" value="NudC-like_C"/>
</dbReference>
<feature type="binding site" evidence="9">
    <location>
        <position position="108"/>
    </location>
    <ligand>
        <name>substrate</name>
    </ligand>
</feature>
<comment type="catalytic activity">
    <reaction evidence="9">
        <text>NAD(+) + H2O = beta-nicotinamide D-ribonucleotide + AMP + 2 H(+)</text>
        <dbReference type="Rhea" id="RHEA:11800"/>
        <dbReference type="ChEBI" id="CHEBI:14649"/>
        <dbReference type="ChEBI" id="CHEBI:15377"/>
        <dbReference type="ChEBI" id="CHEBI:15378"/>
        <dbReference type="ChEBI" id="CHEBI:57540"/>
        <dbReference type="ChEBI" id="CHEBI:456215"/>
        <dbReference type="EC" id="3.6.1.22"/>
    </reaction>
</comment>
<comment type="catalytic activity">
    <reaction evidence="9">
        <text>NADH + H2O = reduced beta-nicotinamide D-ribonucleotide + AMP + 2 H(+)</text>
        <dbReference type="Rhea" id="RHEA:48868"/>
        <dbReference type="ChEBI" id="CHEBI:15377"/>
        <dbReference type="ChEBI" id="CHEBI:15378"/>
        <dbReference type="ChEBI" id="CHEBI:57945"/>
        <dbReference type="ChEBI" id="CHEBI:90832"/>
        <dbReference type="ChEBI" id="CHEBI:456215"/>
        <dbReference type="EC" id="3.6.1.22"/>
    </reaction>
</comment>